<dbReference type="InterPro" id="IPR006674">
    <property type="entry name" value="HD_domain"/>
</dbReference>
<dbReference type="SUPFAM" id="SSF109604">
    <property type="entry name" value="HD-domain/PDEase-like"/>
    <property type="match status" value="1"/>
</dbReference>
<evidence type="ECO:0000313" key="3">
    <source>
        <dbReference type="EMBL" id="KYO52473.1"/>
    </source>
</evidence>
<comment type="caution">
    <text evidence="3">The sequence shown here is derived from an EMBL/GenBank/DDBJ whole genome shotgun (WGS) entry which is preliminary data.</text>
</comment>
<dbReference type="GO" id="GO:0016787">
    <property type="term" value="F:hydrolase activity"/>
    <property type="evidence" value="ECO:0007669"/>
    <property type="project" value="UniProtKB-KW"/>
</dbReference>
<organism evidence="3 4">
    <name type="scientific">Tistrella mobilis</name>
    <dbReference type="NCBI Taxonomy" id="171437"/>
    <lineage>
        <taxon>Bacteria</taxon>
        <taxon>Pseudomonadati</taxon>
        <taxon>Pseudomonadota</taxon>
        <taxon>Alphaproteobacteria</taxon>
        <taxon>Geminicoccales</taxon>
        <taxon>Geminicoccaceae</taxon>
        <taxon>Tistrella</taxon>
    </lineage>
</organism>
<evidence type="ECO:0000259" key="2">
    <source>
        <dbReference type="Pfam" id="PF01966"/>
    </source>
</evidence>
<dbReference type="InterPro" id="IPR052567">
    <property type="entry name" value="OP_Dioxygenase"/>
</dbReference>
<dbReference type="AlphaFoldDB" id="A0A161Q3S6"/>
<proteinExistence type="predicted"/>
<dbReference type="PANTHER" id="PTHR40202:SF1">
    <property type="entry name" value="HD DOMAIN-CONTAINING PROTEIN"/>
    <property type="match status" value="1"/>
</dbReference>
<dbReference type="Gene3D" id="1.10.3210.10">
    <property type="entry name" value="Hypothetical protein af1432"/>
    <property type="match status" value="1"/>
</dbReference>
<dbReference type="Pfam" id="PF01966">
    <property type="entry name" value="HD"/>
    <property type="match status" value="1"/>
</dbReference>
<dbReference type="Proteomes" id="UP000075787">
    <property type="component" value="Unassembled WGS sequence"/>
</dbReference>
<feature type="domain" description="HD" evidence="2">
    <location>
        <begin position="70"/>
        <end position="140"/>
    </location>
</feature>
<feature type="region of interest" description="Disordered" evidence="1">
    <location>
        <begin position="1"/>
        <end position="22"/>
    </location>
</feature>
<dbReference type="PANTHER" id="PTHR40202">
    <property type="match status" value="1"/>
</dbReference>
<sequence length="203" mass="23531">MVDVPPAAGSPALPFTPDERADYRSIRDSQARDYEIQERHMARHRQATPDLYLRLLAGLATPHLGFPIDRLDHSLQTATRALRDGRDELYVFAALFHDVGDAVAPANHPEAGAAMLRPYVTDDLYWMVRHHGSFQGYYYWHFLGRDRDAREKYRGHRLFGFTAEFCELYDQAAFDRDYRSLTLADFEPLVRQVMSRPRNFVPD</sequence>
<dbReference type="EMBL" id="LPZR01000156">
    <property type="protein sequence ID" value="KYO52473.1"/>
    <property type="molecule type" value="Genomic_DNA"/>
</dbReference>
<protein>
    <submittedName>
        <fullName evidence="3">Phosphohydrolase</fullName>
    </submittedName>
</protein>
<dbReference type="GeneID" id="97239254"/>
<reference evidence="3 4" key="1">
    <citation type="submission" date="2015-12" db="EMBL/GenBank/DDBJ databases">
        <title>Genome sequence of Tistrella mobilis MCCC 1A02139.</title>
        <authorList>
            <person name="Lu L."/>
            <person name="Lai Q."/>
            <person name="Shao Z."/>
            <person name="Qian P."/>
        </authorList>
    </citation>
    <scope>NUCLEOTIDE SEQUENCE [LARGE SCALE GENOMIC DNA]</scope>
    <source>
        <strain evidence="3 4">MCCC 1A02139</strain>
    </source>
</reference>
<dbReference type="OrthoDB" id="9802857at2"/>
<gene>
    <name evidence="3" type="ORF">AUP44_05705</name>
</gene>
<accession>A0A161Q3S6</accession>
<evidence type="ECO:0000313" key="4">
    <source>
        <dbReference type="Proteomes" id="UP000075787"/>
    </source>
</evidence>
<name>A0A161Q3S6_9PROT</name>
<dbReference type="RefSeq" id="WP_062764321.1">
    <property type="nucleotide sequence ID" value="NZ_CP121043.1"/>
</dbReference>
<evidence type="ECO:0000256" key="1">
    <source>
        <dbReference type="SAM" id="MobiDB-lite"/>
    </source>
</evidence>
<keyword evidence="3" id="KW-0378">Hydrolase</keyword>